<dbReference type="Gramene" id="TraesCS7A02G110000.2">
    <property type="protein sequence ID" value="TraesCS7A02G110000.2"/>
    <property type="gene ID" value="TraesCS7A02G110000"/>
</dbReference>
<dbReference type="Gramene" id="TraesSTA7A03G03831860.1">
    <property type="protein sequence ID" value="TraesSTA7A03G03831860.1"/>
    <property type="gene ID" value="TraesSTA7A03G03831860"/>
</dbReference>
<dbReference type="OrthoDB" id="1929495at2759"/>
<dbReference type="AlphaFoldDB" id="A0A3B6RDE4"/>
<name>A0A3B6RDE4_WHEAT</name>
<protein>
    <submittedName>
        <fullName evidence="2">Uncharacterized protein</fullName>
    </submittedName>
</protein>
<feature type="compositionally biased region" description="Basic and acidic residues" evidence="1">
    <location>
        <begin position="279"/>
        <end position="302"/>
    </location>
</feature>
<dbReference type="Gramene" id="TraesLDM7A03G03843790.1">
    <property type="protein sequence ID" value="TraesLDM7A03G03843790.1"/>
    <property type="gene ID" value="TraesLDM7A03G03843790"/>
</dbReference>
<dbReference type="PANTHER" id="PTHR34546">
    <property type="entry name" value="OS06G0153600 PROTEIN"/>
    <property type="match status" value="1"/>
</dbReference>
<dbReference type="RefSeq" id="XP_044423804.1">
    <property type="nucleotide sequence ID" value="XM_044567869.1"/>
</dbReference>
<dbReference type="Gramene" id="TraesMAC7A03G03838420.1">
    <property type="protein sequence ID" value="TraesMAC7A03G03838420.1"/>
    <property type="gene ID" value="TraesMAC7A03G03838420"/>
</dbReference>
<organism evidence="2">
    <name type="scientific">Triticum aestivum</name>
    <name type="common">Wheat</name>
    <dbReference type="NCBI Taxonomy" id="4565"/>
    <lineage>
        <taxon>Eukaryota</taxon>
        <taxon>Viridiplantae</taxon>
        <taxon>Streptophyta</taxon>
        <taxon>Embryophyta</taxon>
        <taxon>Tracheophyta</taxon>
        <taxon>Spermatophyta</taxon>
        <taxon>Magnoliopsida</taxon>
        <taxon>Liliopsida</taxon>
        <taxon>Poales</taxon>
        <taxon>Poaceae</taxon>
        <taxon>BOP clade</taxon>
        <taxon>Pooideae</taxon>
        <taxon>Triticodae</taxon>
        <taxon>Triticeae</taxon>
        <taxon>Triticinae</taxon>
        <taxon>Triticum</taxon>
    </lineage>
</organism>
<dbReference type="Gramene" id="TraesLAC7A03G03789570.1">
    <property type="protein sequence ID" value="TraesLAC7A03G03789570.1"/>
    <property type="gene ID" value="TraesLAC7A03G03789570"/>
</dbReference>
<keyword evidence="3" id="KW-1185">Reference proteome</keyword>
<feature type="region of interest" description="Disordered" evidence="1">
    <location>
        <begin position="1"/>
        <end position="33"/>
    </location>
</feature>
<feature type="region of interest" description="Disordered" evidence="1">
    <location>
        <begin position="276"/>
        <end position="396"/>
    </location>
</feature>
<proteinExistence type="predicted"/>
<dbReference type="Gramene" id="TraesSYM7A03G03787860.1">
    <property type="protein sequence ID" value="TraesSYM7A03G03787860.1"/>
    <property type="gene ID" value="TraesSYM7A03G03787860"/>
</dbReference>
<dbReference type="Gramene" id="TraesPARA_EIv1.0_2251950.1">
    <property type="protein sequence ID" value="TraesPARA_EIv1.0_2251950.1.CDS"/>
    <property type="gene ID" value="TraesPARA_EIv1.0_2251950"/>
</dbReference>
<dbReference type="GeneID" id="123148437"/>
<feature type="compositionally biased region" description="Basic and acidic residues" evidence="1">
    <location>
        <begin position="1"/>
        <end position="11"/>
    </location>
</feature>
<feature type="compositionally biased region" description="Basic and acidic residues" evidence="1">
    <location>
        <begin position="309"/>
        <end position="320"/>
    </location>
</feature>
<evidence type="ECO:0000313" key="2">
    <source>
        <dbReference type="EnsemblPlants" id="TraesCS7A02G110000.2"/>
    </source>
</evidence>
<feature type="compositionally biased region" description="Basic and acidic residues" evidence="1">
    <location>
        <begin position="330"/>
        <end position="359"/>
    </location>
</feature>
<dbReference type="Gramene" id="TraesNOR7A03G03880250.1">
    <property type="protein sequence ID" value="TraesNOR7A03G03880250.1"/>
    <property type="gene ID" value="TraesNOR7A03G03880250"/>
</dbReference>
<evidence type="ECO:0000256" key="1">
    <source>
        <dbReference type="SAM" id="MobiDB-lite"/>
    </source>
</evidence>
<reference evidence="2" key="2">
    <citation type="submission" date="2018-10" db="UniProtKB">
        <authorList>
            <consortium name="EnsemblPlants"/>
        </authorList>
    </citation>
    <scope>IDENTIFICATION</scope>
</reference>
<gene>
    <name evidence="2" type="primary">LOC123148437</name>
</gene>
<feature type="compositionally biased region" description="Low complexity" evidence="1">
    <location>
        <begin position="12"/>
        <end position="28"/>
    </location>
</feature>
<feature type="compositionally biased region" description="Low complexity" evidence="1">
    <location>
        <begin position="49"/>
        <end position="67"/>
    </location>
</feature>
<reference evidence="2" key="1">
    <citation type="submission" date="2018-08" db="EMBL/GenBank/DDBJ databases">
        <authorList>
            <person name="Rossello M."/>
        </authorList>
    </citation>
    <scope>NUCLEOTIDE SEQUENCE [LARGE SCALE GENOMIC DNA]</scope>
    <source>
        <strain evidence="2">cv. Chinese Spring</strain>
    </source>
</reference>
<feature type="compositionally biased region" description="Basic and acidic residues" evidence="1">
    <location>
        <begin position="375"/>
        <end position="390"/>
    </location>
</feature>
<sequence length="411" mass="44452">MTRQSRERRAVACEGGQAAARAAASPPHYDADEERRFEEVVYLHSLCRSGPSAPAGDPAPPAGVSRATRARADQRKRRRIERAAEAEYGGPDWSLAPAPTAPSSWPNSTPVSPAPRPQQQPSTASLAQRDALRAAEEFFSRRGASGEDCNEVEGPESEDSWDEVAGFFLGLFERDAALRGYYERSHREGEFVCMACVGRNVKKGRARRFRDCISLVRHAHAATRVGRPQAHRALAAAVCRVLGWDVKRLPGIVIDPRRRLGQALLAREGASAAAAAATHEAKDNADAGQNGHKDAAKEDVGLEKMGSLNDDRKEDVDKGKICPPSNNNDGEVHEQGNSRGIAEKEGDIGNKQEHGKSADDMGGTCNVRLENNSSKMEEAATENKEEHTEGVVDFGDDIGNLGRNLMDSSKS</sequence>
<dbReference type="Gramene" id="TraesCS7A03G0260900.2">
    <property type="protein sequence ID" value="TraesCS7A03G0260900.2.CDS"/>
    <property type="gene ID" value="TraesCS7A03G0260900"/>
</dbReference>
<feature type="region of interest" description="Disordered" evidence="1">
    <location>
        <begin position="47"/>
        <end position="128"/>
    </location>
</feature>
<dbReference type="EnsemblPlants" id="TraesCS7A02G110000.2">
    <property type="protein sequence ID" value="TraesCS7A02G110000.2"/>
    <property type="gene ID" value="TraesCS7A02G110000"/>
</dbReference>
<dbReference type="Proteomes" id="UP000019116">
    <property type="component" value="Chromosome 7A"/>
</dbReference>
<feature type="compositionally biased region" description="Polar residues" evidence="1">
    <location>
        <begin position="101"/>
        <end position="111"/>
    </location>
</feature>
<evidence type="ECO:0000313" key="3">
    <source>
        <dbReference type="Proteomes" id="UP000019116"/>
    </source>
</evidence>
<dbReference type="PANTHER" id="PTHR34546:SF3">
    <property type="entry name" value="OS06G0153600 PROTEIN"/>
    <property type="match status" value="1"/>
</dbReference>
<accession>A0A3B6RDE4</accession>